<evidence type="ECO:0000256" key="2">
    <source>
        <dbReference type="ARBA" id="ARBA00022786"/>
    </source>
</evidence>
<dbReference type="OrthoDB" id="412600at2759"/>
<dbReference type="PANTHER" id="PTHR45670:SF1">
    <property type="entry name" value="E3 UBIQUITIN-PROTEIN LIGASE HECTD1"/>
    <property type="match status" value="1"/>
</dbReference>
<evidence type="ECO:0000256" key="4">
    <source>
        <dbReference type="RuleBase" id="RU369009"/>
    </source>
</evidence>
<evidence type="ECO:0000256" key="3">
    <source>
        <dbReference type="PROSITE-ProRule" id="PRU00104"/>
    </source>
</evidence>
<proteinExistence type="inferred from homology"/>
<feature type="compositionally biased region" description="Low complexity" evidence="5">
    <location>
        <begin position="56"/>
        <end position="68"/>
    </location>
</feature>
<dbReference type="GO" id="GO:0016607">
    <property type="term" value="C:nuclear speck"/>
    <property type="evidence" value="ECO:0007669"/>
    <property type="project" value="TreeGrafter"/>
</dbReference>
<evidence type="ECO:0000313" key="7">
    <source>
        <dbReference type="EMBL" id="KAA0184246.1"/>
    </source>
</evidence>
<dbReference type="GO" id="GO:0043161">
    <property type="term" value="P:proteasome-mediated ubiquitin-dependent protein catabolic process"/>
    <property type="evidence" value="ECO:0007669"/>
    <property type="project" value="TreeGrafter"/>
</dbReference>
<dbReference type="InterPro" id="IPR000569">
    <property type="entry name" value="HECT_dom"/>
</dbReference>
<comment type="similarity">
    <text evidence="4">Belongs to the UPL family. K-HECT subfamily.</text>
</comment>
<dbReference type="Proteomes" id="UP000711488">
    <property type="component" value="Unassembled WGS sequence"/>
</dbReference>
<evidence type="ECO:0000259" key="6">
    <source>
        <dbReference type="PROSITE" id="PS50237"/>
    </source>
</evidence>
<comment type="catalytic activity">
    <reaction evidence="4">
        <text>S-ubiquitinyl-[E2 ubiquitin-conjugating enzyme]-L-cysteine + [acceptor protein]-L-lysine = [E2 ubiquitin-conjugating enzyme]-L-cysteine + N(6)-ubiquitinyl-[acceptor protein]-L-lysine.</text>
        <dbReference type="EC" id="2.3.2.26"/>
    </reaction>
</comment>
<dbReference type="GO" id="GO:0070534">
    <property type="term" value="P:protein K63-linked ubiquitination"/>
    <property type="evidence" value="ECO:0007669"/>
    <property type="project" value="TreeGrafter"/>
</dbReference>
<comment type="pathway">
    <text evidence="4">Protein modification; protein ubiquitination.</text>
</comment>
<organism evidence="7">
    <name type="scientific">Hyalella azteca</name>
    <name type="common">Amphipod</name>
    <dbReference type="NCBI Taxonomy" id="294128"/>
    <lineage>
        <taxon>Eukaryota</taxon>
        <taxon>Metazoa</taxon>
        <taxon>Ecdysozoa</taxon>
        <taxon>Arthropoda</taxon>
        <taxon>Crustacea</taxon>
        <taxon>Multicrustacea</taxon>
        <taxon>Malacostraca</taxon>
        <taxon>Eumalacostraca</taxon>
        <taxon>Peracarida</taxon>
        <taxon>Amphipoda</taxon>
        <taxon>Senticaudata</taxon>
        <taxon>Talitrida</taxon>
        <taxon>Talitroidea</taxon>
        <taxon>Hyalellidae</taxon>
        <taxon>Hyalella</taxon>
    </lineage>
</organism>
<dbReference type="InterPro" id="IPR045322">
    <property type="entry name" value="HECTD1/TRIP12-like"/>
</dbReference>
<dbReference type="PROSITE" id="PS50237">
    <property type="entry name" value="HECT"/>
    <property type="match status" value="1"/>
</dbReference>
<dbReference type="GO" id="GO:0009966">
    <property type="term" value="P:regulation of signal transduction"/>
    <property type="evidence" value="ECO:0007669"/>
    <property type="project" value="UniProtKB-ARBA"/>
</dbReference>
<dbReference type="Gene3D" id="3.90.1750.10">
    <property type="entry name" value="Hect, E3 ligase catalytic domains"/>
    <property type="match status" value="1"/>
</dbReference>
<gene>
    <name evidence="7" type="ORF">HAZT_HAZT003479</name>
</gene>
<evidence type="ECO:0000256" key="1">
    <source>
        <dbReference type="ARBA" id="ARBA00022679"/>
    </source>
</evidence>
<dbReference type="Pfam" id="PF00632">
    <property type="entry name" value="HECT"/>
    <property type="match status" value="1"/>
</dbReference>
<dbReference type="PANTHER" id="PTHR45670">
    <property type="entry name" value="E3 UBIQUITIN-PROTEIN LIGASE TRIP12"/>
    <property type="match status" value="1"/>
</dbReference>
<comment type="caution">
    <text evidence="3">Lacks conserved residue(s) required for the propagation of feature annotation.</text>
</comment>
<sequence>MAVHCRRKSILEVEFKDEEGTGLGPTLEFYALVAGELQRNDLTMWCDDPPIDTHASPRTSSPATAARAGHSRPRACSAPRSTLVRDEDDCPLEEDVGPSTMEMAVQFSPSDDLTQLHEDTPHLETLSSEQGESKPPGYYVRRKGDLLPAPLPQDSVQCDLAVTLFHVLGVFLAKALQGNMLMDIPLSRPFLKYMCQGEFGNVKDRFSGILSLDDMTEVYGECGQFLQQLGTLAATKHAIFADPRLTPQQRTHQLANLTLPPPPKSHPPDPPPPAARLEDLCLSFEYLSPSKDLGYSSVDLVPGGNMIDLTIDTLDNYLSLTLKWILRSGIK</sequence>
<comment type="caution">
    <text evidence="7">The sequence shown here is derived from an EMBL/GenBank/DDBJ whole genome shotgun (WGS) entry which is preliminary data.</text>
</comment>
<dbReference type="UniPathway" id="UPA00143"/>
<comment type="function">
    <text evidence="4">E3 ubiquitin-protein ligase which accepts ubiquitin from an E2 ubiquitin-conjugating enzyme in the form of a thioester and then directly transfers the ubiquitin to targeted substrates.</text>
</comment>
<dbReference type="InterPro" id="IPR035983">
    <property type="entry name" value="Hect_E3_ubiquitin_ligase"/>
</dbReference>
<dbReference type="EC" id="2.3.2.26" evidence="4"/>
<feature type="region of interest" description="Disordered" evidence="5">
    <location>
        <begin position="51"/>
        <end position="83"/>
    </location>
</feature>
<keyword evidence="1 4" id="KW-0808">Transferase</keyword>
<feature type="domain" description="HECT" evidence="6">
    <location>
        <begin position="165"/>
        <end position="331"/>
    </location>
</feature>
<accession>A0A6A0GPX7</accession>
<reference evidence="7" key="3">
    <citation type="submission" date="2019-06" db="EMBL/GenBank/DDBJ databases">
        <authorList>
            <person name="Poynton C."/>
            <person name="Hasenbein S."/>
            <person name="Benoit J.B."/>
            <person name="Sepulveda M.S."/>
            <person name="Poelchau M.F."/>
            <person name="Murali S.C."/>
            <person name="Chen S."/>
            <person name="Glastad K.M."/>
            <person name="Werren J.H."/>
            <person name="Vineis J.H."/>
            <person name="Bowen J.L."/>
            <person name="Friedrich M."/>
            <person name="Jones J."/>
            <person name="Robertson H.M."/>
            <person name="Feyereisen R."/>
            <person name="Mechler-Hickson A."/>
            <person name="Mathers N."/>
            <person name="Lee C.E."/>
            <person name="Colbourne J.K."/>
            <person name="Biales A."/>
            <person name="Johnston J.S."/>
            <person name="Wellborn G.A."/>
            <person name="Rosendale A.J."/>
            <person name="Cridge A.G."/>
            <person name="Munoz-Torres M.C."/>
            <person name="Bain P.A."/>
            <person name="Manny A.R."/>
            <person name="Major K.M."/>
            <person name="Lambert F.N."/>
            <person name="Vulpe C.D."/>
            <person name="Tuck P."/>
            <person name="Blalock B.J."/>
            <person name="Lin Y.-Y."/>
            <person name="Smith M.E."/>
            <person name="Ochoa-Acuna H."/>
            <person name="Chen M.-J.M."/>
            <person name="Childers C.P."/>
            <person name="Qu J."/>
            <person name="Dugan S."/>
            <person name="Lee S.L."/>
            <person name="Chao H."/>
            <person name="Dinh H."/>
            <person name="Han Y."/>
            <person name="Doddapaneni H."/>
            <person name="Worley K.C."/>
            <person name="Muzny D.M."/>
            <person name="Gibbs R.A."/>
            <person name="Richards S."/>
        </authorList>
    </citation>
    <scope>NUCLEOTIDE SEQUENCE</scope>
    <source>
        <strain evidence="7">HAZT.00-mixed</strain>
        <tissue evidence="7">Whole organism</tissue>
    </source>
</reference>
<name>A0A6A0GPX7_HYAAZ</name>
<dbReference type="GO" id="GO:0061630">
    <property type="term" value="F:ubiquitin protein ligase activity"/>
    <property type="evidence" value="ECO:0007669"/>
    <property type="project" value="UniProtKB-UniRule"/>
</dbReference>
<reference evidence="7" key="1">
    <citation type="submission" date="2014-08" db="EMBL/GenBank/DDBJ databases">
        <authorList>
            <person name="Murali S."/>
            <person name="Richards S."/>
            <person name="Bandaranaike D."/>
            <person name="Bellair M."/>
            <person name="Blankenburg K."/>
            <person name="Chao H."/>
            <person name="Dinh H."/>
            <person name="Doddapaneni H."/>
            <person name="Dugan-Rocha S."/>
            <person name="Elkadiri S."/>
            <person name="Gnanaolivu R."/>
            <person name="Hughes D."/>
            <person name="Lee S."/>
            <person name="Li M."/>
            <person name="Ming W."/>
            <person name="Munidasa M."/>
            <person name="Muniz J."/>
            <person name="Nguyen L."/>
            <person name="Osuji N."/>
            <person name="Pu L.-L."/>
            <person name="Puazo M."/>
            <person name="Skinner E."/>
            <person name="Qu C."/>
            <person name="Quiroz J."/>
            <person name="Raj R."/>
            <person name="Weissenberger G."/>
            <person name="Xin Y."/>
            <person name="Zou X."/>
            <person name="Han Y."/>
            <person name="Worley K."/>
            <person name="Muzny D."/>
            <person name="Gibbs R."/>
        </authorList>
    </citation>
    <scope>NUCLEOTIDE SEQUENCE</scope>
    <source>
        <strain evidence="7">HAZT.00-mixed</strain>
        <tissue evidence="7">Whole organism</tissue>
    </source>
</reference>
<protein>
    <recommendedName>
        <fullName evidence="4">E3 ubiquitin-protein ligase</fullName>
        <ecNumber evidence="4">2.3.2.26</ecNumber>
    </recommendedName>
</protein>
<keyword evidence="2 3" id="KW-0833">Ubl conjugation pathway</keyword>
<dbReference type="EMBL" id="JQDR03017082">
    <property type="protein sequence ID" value="KAA0184246.1"/>
    <property type="molecule type" value="Genomic_DNA"/>
</dbReference>
<reference evidence="7" key="2">
    <citation type="journal article" date="2018" name="Environ. Sci. Technol.">
        <title>The Toxicogenome of Hyalella azteca: A Model for Sediment Ecotoxicology and Evolutionary Toxicology.</title>
        <authorList>
            <person name="Poynton H.C."/>
            <person name="Hasenbein S."/>
            <person name="Benoit J.B."/>
            <person name="Sepulveda M.S."/>
            <person name="Poelchau M.F."/>
            <person name="Hughes D.S.T."/>
            <person name="Murali S.C."/>
            <person name="Chen S."/>
            <person name="Glastad K.M."/>
            <person name="Goodisman M.A.D."/>
            <person name="Werren J.H."/>
            <person name="Vineis J.H."/>
            <person name="Bowen J.L."/>
            <person name="Friedrich M."/>
            <person name="Jones J."/>
            <person name="Robertson H.M."/>
            <person name="Feyereisen R."/>
            <person name="Mechler-Hickson A."/>
            <person name="Mathers N."/>
            <person name="Lee C.E."/>
            <person name="Colbourne J.K."/>
            <person name="Biales A."/>
            <person name="Johnston J.S."/>
            <person name="Wellborn G.A."/>
            <person name="Rosendale A.J."/>
            <person name="Cridge A.G."/>
            <person name="Munoz-Torres M.C."/>
            <person name="Bain P.A."/>
            <person name="Manny A.R."/>
            <person name="Major K.M."/>
            <person name="Lambert F.N."/>
            <person name="Vulpe C.D."/>
            <person name="Tuck P."/>
            <person name="Blalock B.J."/>
            <person name="Lin Y.Y."/>
            <person name="Smith M.E."/>
            <person name="Ochoa-Acuna H."/>
            <person name="Chen M.M."/>
            <person name="Childers C.P."/>
            <person name="Qu J."/>
            <person name="Dugan S."/>
            <person name="Lee S.L."/>
            <person name="Chao H."/>
            <person name="Dinh H."/>
            <person name="Han Y."/>
            <person name="Doddapaneni H."/>
            <person name="Worley K.C."/>
            <person name="Muzny D.M."/>
            <person name="Gibbs R.A."/>
            <person name="Richards S."/>
        </authorList>
    </citation>
    <scope>NUCLEOTIDE SEQUENCE</scope>
    <source>
        <strain evidence="7">HAZT.00-mixed</strain>
        <tissue evidence="7">Whole organism</tissue>
    </source>
</reference>
<dbReference type="SUPFAM" id="SSF56204">
    <property type="entry name" value="Hect, E3 ligase catalytic domain"/>
    <property type="match status" value="1"/>
</dbReference>
<evidence type="ECO:0000256" key="5">
    <source>
        <dbReference type="SAM" id="MobiDB-lite"/>
    </source>
</evidence>
<dbReference type="AlphaFoldDB" id="A0A6A0GPX7"/>